<evidence type="ECO:0000313" key="2">
    <source>
        <dbReference type="Proteomes" id="UP000292452"/>
    </source>
</evidence>
<organism evidence="1 2">
    <name type="scientific">Streptomyces kasugaensis</name>
    <dbReference type="NCBI Taxonomy" id="1946"/>
    <lineage>
        <taxon>Bacteria</taxon>
        <taxon>Bacillati</taxon>
        <taxon>Actinomycetota</taxon>
        <taxon>Actinomycetes</taxon>
        <taxon>Kitasatosporales</taxon>
        <taxon>Streptomycetaceae</taxon>
        <taxon>Streptomyces</taxon>
    </lineage>
</organism>
<comment type="caution">
    <text evidence="1">The sequence shown here is derived from an EMBL/GenBank/DDBJ whole genome shotgun (WGS) entry which is preliminary data.</text>
</comment>
<evidence type="ECO:0000313" key="1">
    <source>
        <dbReference type="EMBL" id="TBO57029.1"/>
    </source>
</evidence>
<name>A0A4Q9HR99_STRKA</name>
<keyword evidence="2" id="KW-1185">Reference proteome</keyword>
<sequence>MISHGTLSDIRQALVLLLDWAETHPDLPFDAVEIDSCGEVEIGLLDTARLYGLADWAEVMPAQDPDVKETTSSSGTSATHTLTATVDDVSVSVDVTIIAPATRGEATA</sequence>
<dbReference type="Proteomes" id="UP000292452">
    <property type="component" value="Unassembled WGS sequence"/>
</dbReference>
<dbReference type="EMBL" id="SIXH01000266">
    <property type="protein sequence ID" value="TBO57029.1"/>
    <property type="molecule type" value="Genomic_DNA"/>
</dbReference>
<reference evidence="1 2" key="1">
    <citation type="submission" date="2019-02" db="EMBL/GenBank/DDBJ databases">
        <title>Draft Genome Sequence of Streptomyces sp. AM-2504, identified by 16S rRNA comparative analysis as a Streptomyces Kasugaensis strain.</title>
        <authorList>
            <person name="Napolioni V."/>
            <person name="Giuliodori A.M."/>
            <person name="Spurio R."/>
            <person name="Fabbretti A."/>
        </authorList>
    </citation>
    <scope>NUCLEOTIDE SEQUENCE [LARGE SCALE GENOMIC DNA]</scope>
    <source>
        <strain evidence="1 2">AM-2504</strain>
    </source>
</reference>
<gene>
    <name evidence="1" type="ORF">EYS09_24820</name>
</gene>
<dbReference type="RefSeq" id="WP_131124907.1">
    <property type="nucleotide sequence ID" value="NZ_SIXH01000266.1"/>
</dbReference>
<proteinExistence type="predicted"/>
<accession>A0A4Q9HR99</accession>
<protein>
    <submittedName>
        <fullName evidence="1">Uncharacterized protein</fullName>
    </submittedName>
</protein>
<dbReference type="AlphaFoldDB" id="A0A4Q9HR99"/>